<keyword evidence="2 6" id="KW-0812">Transmembrane</keyword>
<evidence type="ECO:0000256" key="3">
    <source>
        <dbReference type="ARBA" id="ARBA00022989"/>
    </source>
</evidence>
<evidence type="ECO:0000259" key="8">
    <source>
        <dbReference type="Pfam" id="PF13908"/>
    </source>
</evidence>
<keyword evidence="3 6" id="KW-1133">Transmembrane helix</keyword>
<sequence>MSMARAAPWRPLPGLLLLLLLASDGTQGRAPLEAGTQDKGETKPGAGGSPSPRPEKALEAPSESPGAGGERCLGYYDVMGQWDPPFNCSTGPYHYCCGTCGYRFCCRNAPRRLDQSRCSNYDTPSWLQTGSPRSSGGSLDGGAGSSGAPSPTRDRAHVAVYSVCGVAAVLALGAMLTRLGLDKARSPRAERAVARTLTDLLKQPGQSPSAPLPPPLGSSAQLQMGDSLPRGSPRNSTDKKHLNHASLGTPMPPSLGLGPSHGPRLHPGSSVALQPDYIKHATPKAAESTSGEFYKRFPLVDVPVPSTVSLPPRVPRHHKDLPLLLDGCPWATPGPRAKGLRSGTRPSALGPSPGPPSCPGWATSRVPPRTPRGSRTQPSPAPRRAPGHVPKRQFSSEQLSEVFSHQPTGGPRHLTTNSKAEVTV</sequence>
<organism evidence="9 10">
    <name type="scientific">Phascolarctos cinereus</name>
    <name type="common">Koala</name>
    <dbReference type="NCBI Taxonomy" id="38626"/>
    <lineage>
        <taxon>Eukaryota</taxon>
        <taxon>Metazoa</taxon>
        <taxon>Chordata</taxon>
        <taxon>Craniata</taxon>
        <taxon>Vertebrata</taxon>
        <taxon>Euteleostomi</taxon>
        <taxon>Mammalia</taxon>
        <taxon>Metatheria</taxon>
        <taxon>Diprotodontia</taxon>
        <taxon>Phascolarctidae</taxon>
        <taxon>Phascolarctos</taxon>
    </lineage>
</organism>
<evidence type="ECO:0000256" key="4">
    <source>
        <dbReference type="ARBA" id="ARBA00023136"/>
    </source>
</evidence>
<dbReference type="AlphaFoldDB" id="A0A6P5JW39"/>
<dbReference type="GO" id="GO:0048172">
    <property type="term" value="P:regulation of short-term neuronal synaptic plasticity"/>
    <property type="evidence" value="ECO:0007669"/>
    <property type="project" value="TreeGrafter"/>
</dbReference>
<feature type="compositionally biased region" description="Low complexity" evidence="5">
    <location>
        <begin position="246"/>
        <end position="270"/>
    </location>
</feature>
<evidence type="ECO:0000313" key="10">
    <source>
        <dbReference type="RefSeq" id="XP_020837948.1"/>
    </source>
</evidence>
<dbReference type="Proteomes" id="UP000515140">
    <property type="component" value="Unplaced"/>
</dbReference>
<feature type="region of interest" description="Disordered" evidence="5">
    <location>
        <begin position="334"/>
        <end position="424"/>
    </location>
</feature>
<evidence type="ECO:0000256" key="6">
    <source>
        <dbReference type="SAM" id="Phobius"/>
    </source>
</evidence>
<evidence type="ECO:0000256" key="5">
    <source>
        <dbReference type="SAM" id="MobiDB-lite"/>
    </source>
</evidence>
<dbReference type="PANTHER" id="PTHR31774">
    <property type="entry name" value="PROTEIN SHISA-9-RELATED"/>
    <property type="match status" value="1"/>
</dbReference>
<dbReference type="RefSeq" id="XP_020837948.1">
    <property type="nucleotide sequence ID" value="XM_020982289.1"/>
</dbReference>
<feature type="region of interest" description="Disordered" evidence="5">
    <location>
        <begin position="123"/>
        <end position="152"/>
    </location>
</feature>
<feature type="region of interest" description="Disordered" evidence="5">
    <location>
        <begin position="200"/>
        <end position="271"/>
    </location>
</feature>
<evidence type="ECO:0000256" key="7">
    <source>
        <dbReference type="SAM" id="SignalP"/>
    </source>
</evidence>
<keyword evidence="9" id="KW-1185">Reference proteome</keyword>
<keyword evidence="4 6" id="KW-0472">Membrane</keyword>
<evidence type="ECO:0000256" key="1">
    <source>
        <dbReference type="ARBA" id="ARBA00004370"/>
    </source>
</evidence>
<dbReference type="GO" id="GO:0014069">
    <property type="term" value="C:postsynaptic density"/>
    <property type="evidence" value="ECO:0007669"/>
    <property type="project" value="TreeGrafter"/>
</dbReference>
<dbReference type="GeneID" id="110205597"/>
<keyword evidence="7" id="KW-0732">Signal</keyword>
<dbReference type="InParanoid" id="A0A6P5JW39"/>
<feature type="chain" id="PRO_5028184208" description="Shisa N-terminal domain-containing protein" evidence="7">
    <location>
        <begin position="29"/>
        <end position="424"/>
    </location>
</feature>
<feature type="transmembrane region" description="Helical" evidence="6">
    <location>
        <begin position="158"/>
        <end position="181"/>
    </location>
</feature>
<feature type="compositionally biased region" description="Polar residues" evidence="5">
    <location>
        <begin position="393"/>
        <end position="407"/>
    </location>
</feature>
<dbReference type="GO" id="GO:0032591">
    <property type="term" value="C:dendritic spine membrane"/>
    <property type="evidence" value="ECO:0007669"/>
    <property type="project" value="TreeGrafter"/>
</dbReference>
<dbReference type="Pfam" id="PF13908">
    <property type="entry name" value="Shisa_N"/>
    <property type="match status" value="1"/>
</dbReference>
<comment type="subcellular location">
    <subcellularLocation>
        <location evidence="1">Membrane</location>
    </subcellularLocation>
</comment>
<dbReference type="InterPro" id="IPR026910">
    <property type="entry name" value="Shisa"/>
</dbReference>
<dbReference type="KEGG" id="pcw:110205597"/>
<protein>
    <recommendedName>
        <fullName evidence="8">Shisa N-terminal domain-containing protein</fullName>
    </recommendedName>
</protein>
<feature type="compositionally biased region" description="Polar residues" evidence="5">
    <location>
        <begin position="123"/>
        <end position="133"/>
    </location>
</feature>
<evidence type="ECO:0000256" key="2">
    <source>
        <dbReference type="ARBA" id="ARBA00022692"/>
    </source>
</evidence>
<reference evidence="10" key="1">
    <citation type="submission" date="2025-08" db="UniProtKB">
        <authorList>
            <consortium name="RefSeq"/>
        </authorList>
    </citation>
    <scope>IDENTIFICATION</scope>
    <source>
        <tissue evidence="10">Spleen</tissue>
    </source>
</reference>
<gene>
    <name evidence="10" type="primary">SHISA8</name>
</gene>
<name>A0A6P5JW39_PHACI</name>
<feature type="domain" description="Shisa N-terminal" evidence="8">
    <location>
        <begin position="69"/>
        <end position="120"/>
    </location>
</feature>
<proteinExistence type="predicted"/>
<dbReference type="InterPro" id="IPR053891">
    <property type="entry name" value="Shisa_N"/>
</dbReference>
<dbReference type="FunCoup" id="A0A6P5JW39">
    <property type="interactions" value="3"/>
</dbReference>
<dbReference type="CTD" id="440829"/>
<feature type="region of interest" description="Disordered" evidence="5">
    <location>
        <begin position="29"/>
        <end position="67"/>
    </location>
</feature>
<evidence type="ECO:0000313" key="9">
    <source>
        <dbReference type="Proteomes" id="UP000515140"/>
    </source>
</evidence>
<dbReference type="GO" id="GO:0045211">
    <property type="term" value="C:postsynaptic membrane"/>
    <property type="evidence" value="ECO:0007669"/>
    <property type="project" value="TreeGrafter"/>
</dbReference>
<accession>A0A6P5JW39</accession>
<dbReference type="GO" id="GO:0032281">
    <property type="term" value="C:AMPA glutamate receptor complex"/>
    <property type="evidence" value="ECO:0007669"/>
    <property type="project" value="TreeGrafter"/>
</dbReference>
<dbReference type="PANTHER" id="PTHR31774:SF14">
    <property type="entry name" value="PROTEIN SHISA-8"/>
    <property type="match status" value="1"/>
</dbReference>
<feature type="signal peptide" evidence="7">
    <location>
        <begin position="1"/>
        <end position="28"/>
    </location>
</feature>
<feature type="compositionally biased region" description="Polar residues" evidence="5">
    <location>
        <begin position="414"/>
        <end position="424"/>
    </location>
</feature>